<evidence type="ECO:0000256" key="1">
    <source>
        <dbReference type="ARBA" id="ARBA00009447"/>
    </source>
</evidence>
<comment type="similarity">
    <text evidence="1">Belongs to the SEC6 family.</text>
</comment>
<evidence type="ECO:0000256" key="2">
    <source>
        <dbReference type="ARBA" id="ARBA00022448"/>
    </source>
</evidence>
<evidence type="ECO:0000256" key="3">
    <source>
        <dbReference type="ARBA" id="ARBA00022483"/>
    </source>
</evidence>
<dbReference type="GO" id="GO:0051601">
    <property type="term" value="P:exocyst localization"/>
    <property type="evidence" value="ECO:0007669"/>
    <property type="project" value="TreeGrafter"/>
</dbReference>
<dbReference type="PANTHER" id="PTHR21292:SF1">
    <property type="entry name" value="EXOCYST COMPLEX COMPONENT 3"/>
    <property type="match status" value="1"/>
</dbReference>
<organism evidence="5 6">
    <name type="scientific">Bursaphelenchus xylophilus</name>
    <name type="common">Pinewood nematode worm</name>
    <name type="synonym">Aphelenchoides xylophilus</name>
    <dbReference type="NCBI Taxonomy" id="6326"/>
    <lineage>
        <taxon>Eukaryota</taxon>
        <taxon>Metazoa</taxon>
        <taxon>Ecdysozoa</taxon>
        <taxon>Nematoda</taxon>
        <taxon>Chromadorea</taxon>
        <taxon>Rhabditida</taxon>
        <taxon>Tylenchina</taxon>
        <taxon>Tylenchomorpha</taxon>
        <taxon>Aphelenchoidea</taxon>
        <taxon>Aphelenchoididae</taxon>
        <taxon>Bursaphelenchus</taxon>
    </lineage>
</organism>
<evidence type="ECO:0000256" key="4">
    <source>
        <dbReference type="SAM" id="Coils"/>
    </source>
</evidence>
<dbReference type="Proteomes" id="UP000582659">
    <property type="component" value="Unassembled WGS sequence"/>
</dbReference>
<accession>A0A7I8WYF4</accession>
<dbReference type="OrthoDB" id="10047020at2759"/>
<evidence type="ECO:0000313" key="6">
    <source>
        <dbReference type="Proteomes" id="UP000659654"/>
    </source>
</evidence>
<dbReference type="Gene3D" id="1.10.357.70">
    <property type="entry name" value="Exocyst complex component Sec6, C-terminal domain"/>
    <property type="match status" value="1"/>
</dbReference>
<sequence length="806" mass="93402">MNTEKAQKSAEEFALNHVASLFQRPDQLEKLEVLKKRAERKKAAVEAMLRTGVQSQLEGIRSAMNHLQTASGDIGLIEKDMHEVLKRLQTIPALKARLSRLAEANMIHSQYAAAMDNLKHIFNINETIEITHSHIMDGRLLYAHKNIMELENARDDLMNEVHKVQSDKREYNINLLKNYFAEVDKLVVELEKQIFYICSRALEAVRGENAGPQQLVSALRIIEREQRIDDYYKKQQTANPSSFLPPGRPRQWRKKLFTVLSKTVKDRIEGNQLEERINNKQWLVRYLEVCRRIVIDDLQVVKSALLPCFPPHYMIYDRYIHFYHEALSNRLRQIASDELEKNELVQLLNWIKSYGSNEMLGNPKLGIEINELLKEKPLLPRSTSDFLYDKFVDVTQQNMTDWLEKAIQGEAEEWRKEPINEREMPDIDEDSAGCYYTQLPSILFGMVEDQVSLAKQITSDIVPRIIEASVDCFLDAATRYKELLTEYKNEHFGESRKHRFFTQHVIATANNMDICNECTDKWEIHIRLNMEGISDIPKSETPTSPRSVSGICYVNRKELIEKIGKLKEKWQFVMQHAIAILMEELNNDVSKHLDVLFSKQWLRGSTDLGTIRLTIQDYYTDYVHLRVHIRLSLIKEIAYKLIGEYLIAIEARRLTFSTYEDRAQAAEQLKYDSKSIGDMLHSLPDIEFDYPGLLTVLPAMADILDLRDKSLLSLETSSFVRKFPDVQPELLSSLLSLREDLTRQEAKLTAEQALNNIRHQPKGSDQSMVKLFQCIKSDGKRTLPALEETMHNMFATLVMTANKVDR</sequence>
<dbReference type="PANTHER" id="PTHR21292">
    <property type="entry name" value="EXOCYST COMPLEX COMPONENT SEC6-RELATED"/>
    <property type="match status" value="1"/>
</dbReference>
<dbReference type="Gene3D" id="1.10.357.50">
    <property type="match status" value="1"/>
</dbReference>
<keyword evidence="3" id="KW-0268">Exocytosis</keyword>
<protein>
    <submittedName>
        <fullName evidence="5">(pine wood nematode) hypothetical protein</fullName>
    </submittedName>
</protein>
<gene>
    <name evidence="5" type="ORF">BXYJ_LOCUS5145</name>
</gene>
<dbReference type="GO" id="GO:0006887">
    <property type="term" value="P:exocytosis"/>
    <property type="evidence" value="ECO:0007669"/>
    <property type="project" value="UniProtKB-KW"/>
</dbReference>
<proteinExistence type="inferred from homology"/>
<evidence type="ECO:0000313" key="5">
    <source>
        <dbReference type="EMBL" id="CAD5217658.1"/>
    </source>
</evidence>
<dbReference type="EMBL" id="CAJFDI010000002">
    <property type="protein sequence ID" value="CAD5217658.1"/>
    <property type="molecule type" value="Genomic_DNA"/>
</dbReference>
<keyword evidence="6" id="KW-1185">Reference proteome</keyword>
<dbReference type="InterPro" id="IPR042532">
    <property type="entry name" value="EXOC3/Sec6_C"/>
</dbReference>
<dbReference type="EMBL" id="CAJFCV020000002">
    <property type="protein sequence ID" value="CAG9101468.1"/>
    <property type="molecule type" value="Genomic_DNA"/>
</dbReference>
<dbReference type="GO" id="GO:0000145">
    <property type="term" value="C:exocyst"/>
    <property type="evidence" value="ECO:0007669"/>
    <property type="project" value="InterPro"/>
</dbReference>
<feature type="coiled-coil region" evidence="4">
    <location>
        <begin position="147"/>
        <end position="174"/>
    </location>
</feature>
<dbReference type="InterPro" id="IPR010326">
    <property type="entry name" value="EXOC3/Sec6"/>
</dbReference>
<dbReference type="Proteomes" id="UP000659654">
    <property type="component" value="Unassembled WGS sequence"/>
</dbReference>
<dbReference type="AlphaFoldDB" id="A0A7I8WYF4"/>
<reference evidence="5" key="1">
    <citation type="submission" date="2020-09" db="EMBL/GenBank/DDBJ databases">
        <authorList>
            <person name="Kikuchi T."/>
        </authorList>
    </citation>
    <scope>NUCLEOTIDE SEQUENCE</scope>
    <source>
        <strain evidence="5">Ka4C1</strain>
    </source>
</reference>
<dbReference type="Pfam" id="PF06046">
    <property type="entry name" value="Sec6"/>
    <property type="match status" value="1"/>
</dbReference>
<dbReference type="SMR" id="A0A7I8WYF4"/>
<keyword evidence="2" id="KW-0813">Transport</keyword>
<keyword evidence="4" id="KW-0175">Coiled coil</keyword>
<name>A0A7I8WYF4_BURXY</name>
<dbReference type="GO" id="GO:0000149">
    <property type="term" value="F:SNARE binding"/>
    <property type="evidence" value="ECO:0007669"/>
    <property type="project" value="TreeGrafter"/>
</dbReference>
<comment type="caution">
    <text evidence="5">The sequence shown here is derived from an EMBL/GenBank/DDBJ whole genome shotgun (WGS) entry which is preliminary data.</text>
</comment>